<evidence type="ECO:0000256" key="3">
    <source>
        <dbReference type="ARBA" id="ARBA00022723"/>
    </source>
</evidence>
<dbReference type="HOGENOM" id="CLU_001570_15_5_3"/>
<evidence type="ECO:0000313" key="10">
    <source>
        <dbReference type="EMBL" id="EDX72135.1"/>
    </source>
</evidence>
<dbReference type="GO" id="GO:0020037">
    <property type="term" value="F:heme binding"/>
    <property type="evidence" value="ECO:0007669"/>
    <property type="project" value="InterPro"/>
</dbReference>
<dbReference type="GO" id="GO:0005506">
    <property type="term" value="F:iron ion binding"/>
    <property type="evidence" value="ECO:0007669"/>
    <property type="project" value="InterPro"/>
</dbReference>
<dbReference type="Gene3D" id="1.10.630.10">
    <property type="entry name" value="Cytochrome P450"/>
    <property type="match status" value="1"/>
</dbReference>
<dbReference type="RefSeq" id="WP_006104988.1">
    <property type="nucleotide sequence ID" value="NZ_DS989867.1"/>
</dbReference>
<comment type="similarity">
    <text evidence="1 8">Belongs to the cytochrome P450 family.</text>
</comment>
<dbReference type="STRING" id="118168.MC7420_7615"/>
<dbReference type="InterPro" id="IPR017972">
    <property type="entry name" value="Cyt_P450_CS"/>
</dbReference>
<dbReference type="SMR" id="B4W1A4"/>
<keyword evidence="9" id="KW-0175">Coiled coil</keyword>
<dbReference type="Proteomes" id="UP000003835">
    <property type="component" value="Unassembled WGS sequence"/>
</dbReference>
<comment type="cofactor">
    <cofactor evidence="7">
        <name>heme</name>
        <dbReference type="ChEBI" id="CHEBI:30413"/>
    </cofactor>
</comment>
<dbReference type="PRINTS" id="PR00463">
    <property type="entry name" value="EP450I"/>
</dbReference>
<dbReference type="SUPFAM" id="SSF48264">
    <property type="entry name" value="Cytochrome P450"/>
    <property type="match status" value="1"/>
</dbReference>
<evidence type="ECO:0000256" key="1">
    <source>
        <dbReference type="ARBA" id="ARBA00010617"/>
    </source>
</evidence>
<organism evidence="10 11">
    <name type="scientific">Coleofasciculus chthonoplastes PCC 7420</name>
    <dbReference type="NCBI Taxonomy" id="118168"/>
    <lineage>
        <taxon>Bacteria</taxon>
        <taxon>Bacillati</taxon>
        <taxon>Cyanobacteriota</taxon>
        <taxon>Cyanophyceae</taxon>
        <taxon>Coleofasciculales</taxon>
        <taxon>Coleofasciculaceae</taxon>
        <taxon>Coleofasciculus</taxon>
    </lineage>
</organism>
<gene>
    <name evidence="10" type="ORF">MC7420_7615</name>
</gene>
<reference evidence="10 11" key="1">
    <citation type="submission" date="2008-07" db="EMBL/GenBank/DDBJ databases">
        <authorList>
            <person name="Tandeau de Marsac N."/>
            <person name="Ferriera S."/>
            <person name="Johnson J."/>
            <person name="Kravitz S."/>
            <person name="Beeson K."/>
            <person name="Sutton G."/>
            <person name="Rogers Y.-H."/>
            <person name="Friedman R."/>
            <person name="Frazier M."/>
            <person name="Venter J.C."/>
        </authorList>
    </citation>
    <scope>NUCLEOTIDE SEQUENCE [LARGE SCALE GENOMIC DNA]</scope>
    <source>
        <strain evidence="10 11">PCC 7420</strain>
    </source>
</reference>
<evidence type="ECO:0000256" key="9">
    <source>
        <dbReference type="SAM" id="Coils"/>
    </source>
</evidence>
<protein>
    <submittedName>
        <fullName evidence="10">Cytochrome P450 superfamily</fullName>
    </submittedName>
</protein>
<dbReference type="GO" id="GO:0016125">
    <property type="term" value="P:sterol metabolic process"/>
    <property type="evidence" value="ECO:0007669"/>
    <property type="project" value="TreeGrafter"/>
</dbReference>
<dbReference type="InterPro" id="IPR001128">
    <property type="entry name" value="Cyt_P450"/>
</dbReference>
<evidence type="ECO:0000256" key="6">
    <source>
        <dbReference type="ARBA" id="ARBA00023033"/>
    </source>
</evidence>
<feature type="binding site" description="axial binding residue" evidence="7">
    <location>
        <position position="390"/>
    </location>
    <ligand>
        <name>heme</name>
        <dbReference type="ChEBI" id="CHEBI:30413"/>
    </ligand>
    <ligandPart>
        <name>Fe</name>
        <dbReference type="ChEBI" id="CHEBI:18248"/>
    </ligandPart>
</feature>
<keyword evidence="6 8" id="KW-0503">Monooxygenase</keyword>
<proteinExistence type="inferred from homology"/>
<dbReference type="PANTHER" id="PTHR24286">
    <property type="entry name" value="CYTOCHROME P450 26"/>
    <property type="match status" value="1"/>
</dbReference>
<evidence type="ECO:0000256" key="5">
    <source>
        <dbReference type="ARBA" id="ARBA00023004"/>
    </source>
</evidence>
<dbReference type="PANTHER" id="PTHR24286:SF384">
    <property type="entry name" value="P450, PUTATIVE (EUROFUNG)-RELATED"/>
    <property type="match status" value="1"/>
</dbReference>
<dbReference type="CDD" id="cd11044">
    <property type="entry name" value="CYP120A1_CYP26-like"/>
    <property type="match status" value="1"/>
</dbReference>
<dbReference type="GO" id="GO:0004497">
    <property type="term" value="F:monooxygenase activity"/>
    <property type="evidence" value="ECO:0007669"/>
    <property type="project" value="UniProtKB-KW"/>
</dbReference>
<evidence type="ECO:0000256" key="4">
    <source>
        <dbReference type="ARBA" id="ARBA00023002"/>
    </source>
</evidence>
<dbReference type="GO" id="GO:0016705">
    <property type="term" value="F:oxidoreductase activity, acting on paired donors, with incorporation or reduction of molecular oxygen"/>
    <property type="evidence" value="ECO:0007669"/>
    <property type="project" value="InterPro"/>
</dbReference>
<sequence>MSATISPKTLPLPPGSFGLPWIGETLGFLFDPDFAVKRQRKYGSIFKTNILGRPTVVMVGADANRFILSSDMDCFSWREGWPDTFKELLGESLFVQEGEEHRRNRKLLMPAFHGKALANYLETMDSLIQEYLKKWEHLGTFTWFPELKQMTFEIASILLVGSKPGENMAQLSQWFTQLTSGLFAVPLRWRFSTYGKALAARDKLLDYIEQAVRKRQLSPAQDALGLLVQSRDEEGNALSMNELKAQTLLLLFAGHETTTSMLTSLAMALAQHEDVLAKARAEQQQFTTEGAVTFEQLKQMPYLEQVLREVERLYPPVAGGFRGVVKSFEYQGYHIPAGWQALYRIQGTHQDSEVYTNPEQFDPDRFSAERAEHKQQEFSLVGFGGGPRICLGLAFAQMEMKIFAAHLLRHYRWELLPKQNLTMDAIPTLHPRSGLQVRFGKL</sequence>
<name>B4W1A4_9CYAN</name>
<keyword evidence="5 7" id="KW-0408">Iron</keyword>
<dbReference type="PROSITE" id="PS00086">
    <property type="entry name" value="CYTOCHROME_P450"/>
    <property type="match status" value="1"/>
</dbReference>
<evidence type="ECO:0000256" key="8">
    <source>
        <dbReference type="RuleBase" id="RU000461"/>
    </source>
</evidence>
<evidence type="ECO:0000256" key="2">
    <source>
        <dbReference type="ARBA" id="ARBA00022617"/>
    </source>
</evidence>
<dbReference type="InterPro" id="IPR036396">
    <property type="entry name" value="Cyt_P450_sf"/>
</dbReference>
<dbReference type="eggNOG" id="COG2124">
    <property type="taxonomic scope" value="Bacteria"/>
</dbReference>
<evidence type="ECO:0000313" key="11">
    <source>
        <dbReference type="Proteomes" id="UP000003835"/>
    </source>
</evidence>
<dbReference type="AlphaFoldDB" id="B4W1A4"/>
<keyword evidence="3 7" id="KW-0479">Metal-binding</keyword>
<dbReference type="Pfam" id="PF00067">
    <property type="entry name" value="p450"/>
    <property type="match status" value="1"/>
</dbReference>
<dbReference type="EMBL" id="DS989867">
    <property type="protein sequence ID" value="EDX72135.1"/>
    <property type="molecule type" value="Genomic_DNA"/>
</dbReference>
<evidence type="ECO:0000256" key="7">
    <source>
        <dbReference type="PIRSR" id="PIRSR602401-1"/>
    </source>
</evidence>
<accession>B4W1A4</accession>
<dbReference type="PRINTS" id="PR00385">
    <property type="entry name" value="P450"/>
</dbReference>
<keyword evidence="2 7" id="KW-0349">Heme</keyword>
<keyword evidence="4 8" id="KW-0560">Oxidoreductase</keyword>
<dbReference type="InterPro" id="IPR002401">
    <property type="entry name" value="Cyt_P450_E_grp-I"/>
</dbReference>
<keyword evidence="11" id="KW-1185">Reference proteome</keyword>
<feature type="coiled-coil region" evidence="9">
    <location>
        <begin position="262"/>
        <end position="289"/>
    </location>
</feature>